<comment type="caution">
    <text evidence="1">The sequence shown here is derived from an EMBL/GenBank/DDBJ whole genome shotgun (WGS) entry which is preliminary data.</text>
</comment>
<organism evidence="1 2">
    <name type="scientific">Xenorhabdus bovienii str. kraussei Becker Underwood</name>
    <dbReference type="NCBI Taxonomy" id="1398204"/>
    <lineage>
        <taxon>Bacteria</taxon>
        <taxon>Pseudomonadati</taxon>
        <taxon>Pseudomonadota</taxon>
        <taxon>Gammaproteobacteria</taxon>
        <taxon>Enterobacterales</taxon>
        <taxon>Morganellaceae</taxon>
        <taxon>Xenorhabdus</taxon>
    </lineage>
</organism>
<dbReference type="EMBL" id="CBSZ010000141">
    <property type="protein sequence ID" value="CDH23959.1"/>
    <property type="molecule type" value="Genomic_DNA"/>
</dbReference>
<sequence>MLSLFKGGSWLKLTFIVVIVTHQNMSKGMENEMVTIPVIAVMPAVRSFSWNTPIKPANSVLKSRLSIWQ</sequence>
<accession>A0A077PVR9</accession>
<evidence type="ECO:0000313" key="1">
    <source>
        <dbReference type="EMBL" id="CDH23959.1"/>
    </source>
</evidence>
<gene>
    <name evidence="1" type="ORF">XBKB1_2250003</name>
</gene>
<proteinExistence type="predicted"/>
<evidence type="ECO:0000313" key="2">
    <source>
        <dbReference type="Proteomes" id="UP000028493"/>
    </source>
</evidence>
<protein>
    <submittedName>
        <fullName evidence="1">Uncharacterized protein</fullName>
    </submittedName>
</protein>
<dbReference type="HOGENOM" id="CLU_2775052_0_0_6"/>
<dbReference type="Proteomes" id="UP000028493">
    <property type="component" value="Unassembled WGS sequence"/>
</dbReference>
<name>A0A077PVR9_XENBV</name>
<dbReference type="AlphaFoldDB" id="A0A077PVR9"/>
<reference evidence="1" key="1">
    <citation type="submission" date="2013-07" db="EMBL/GenBank/DDBJ databases">
        <title>Sub-species coevolution in mutualistic symbiosis.</title>
        <authorList>
            <person name="Murfin K."/>
            <person name="Klassen J."/>
            <person name="Lee M."/>
            <person name="Forst S."/>
            <person name="Stock P."/>
            <person name="Goodrich-Blair H."/>
        </authorList>
    </citation>
    <scope>NUCLEOTIDE SEQUENCE [LARGE SCALE GENOMIC DNA]</scope>
    <source>
        <strain evidence="1">Kraussei Becker Underwood</strain>
    </source>
</reference>